<evidence type="ECO:0000313" key="1">
    <source>
        <dbReference type="EMBL" id="RZT93902.1"/>
    </source>
</evidence>
<dbReference type="RefSeq" id="WP_130304086.1">
    <property type="nucleotide sequence ID" value="NZ_SHKO01000002.1"/>
</dbReference>
<dbReference type="EMBL" id="SHKO01000002">
    <property type="protein sequence ID" value="RZT93902.1"/>
    <property type="molecule type" value="Genomic_DNA"/>
</dbReference>
<proteinExistence type="predicted"/>
<comment type="caution">
    <text evidence="1">The sequence shown here is derived from an EMBL/GenBank/DDBJ whole genome shotgun (WGS) entry which is preliminary data.</text>
</comment>
<accession>A0A4Q7VF11</accession>
<dbReference type="Proteomes" id="UP000293398">
    <property type="component" value="Unassembled WGS sequence"/>
</dbReference>
<gene>
    <name evidence="1" type="ORF">EV681_2314</name>
</gene>
<organism evidence="1 2">
    <name type="scientific">Advenella incenata</name>
    <dbReference type="NCBI Taxonomy" id="267800"/>
    <lineage>
        <taxon>Bacteria</taxon>
        <taxon>Pseudomonadati</taxon>
        <taxon>Pseudomonadota</taxon>
        <taxon>Betaproteobacteria</taxon>
        <taxon>Burkholderiales</taxon>
        <taxon>Alcaligenaceae</taxon>
    </lineage>
</organism>
<reference evidence="1 2" key="1">
    <citation type="submission" date="2019-02" db="EMBL/GenBank/DDBJ databases">
        <title>Genomic Encyclopedia of Type Strains, Phase IV (KMG-IV): sequencing the most valuable type-strain genomes for metagenomic binning, comparative biology and taxonomic classification.</title>
        <authorList>
            <person name="Goeker M."/>
        </authorList>
    </citation>
    <scope>NUCLEOTIDE SEQUENCE [LARGE SCALE GENOMIC DNA]</scope>
    <source>
        <strain evidence="1 2">DSM 23814</strain>
    </source>
</reference>
<keyword evidence="2" id="KW-1185">Reference proteome</keyword>
<dbReference type="AlphaFoldDB" id="A0A4Q7VF11"/>
<name>A0A4Q7VF11_9BURK</name>
<evidence type="ECO:0000313" key="2">
    <source>
        <dbReference type="Proteomes" id="UP000293398"/>
    </source>
</evidence>
<sequence>MATLHDIICKLVPPLWCIELMKRTGCSPPSRLQRVIDGIIDCPENRASNRYYKQFSGKQFPYVDAEIKCETKVSDSQWLLRNVFWELFFHETLSEEQAYFYFSKLSGRYLNRLSRDWWLRTNLYRDSFTDKVLRYVTLDSLAVLVILIKLAKHKGEFVLEERIARQLYRGLLIIGAHIPNINNLRLIFFSIIRATIFNKIKWFGGYKPVLDFNLYQFEVQYLNAFFPIMPSLGLTLNTEQKQKHVYDRSTLLSRKLEELPINSLNLFLIPPRTSIKTLDDWNRVYSEIEIRLDDLRDMNYSFNDTFTSKYFENRELQETARFIRKHAPYRPTVAPSQSMVDKLFP</sequence>
<protein>
    <submittedName>
        <fullName evidence="1">Uncharacterized protein</fullName>
    </submittedName>
</protein>